<evidence type="ECO:0000313" key="4">
    <source>
        <dbReference type="Proteomes" id="UP000676951"/>
    </source>
</evidence>
<evidence type="ECO:0000313" key="3">
    <source>
        <dbReference type="EMBL" id="QWG23174.1"/>
    </source>
</evidence>
<dbReference type="RefSeq" id="WP_215603930.1">
    <property type="nucleotide sequence ID" value="NZ_CP076136.1"/>
</dbReference>
<organism evidence="3 4">
    <name type="scientific">Bradyrhizobium sediminis</name>
    <dbReference type="NCBI Taxonomy" id="2840469"/>
    <lineage>
        <taxon>Bacteria</taxon>
        <taxon>Pseudomonadati</taxon>
        <taxon>Pseudomonadota</taxon>
        <taxon>Alphaproteobacteria</taxon>
        <taxon>Hyphomicrobiales</taxon>
        <taxon>Nitrobacteraceae</taxon>
        <taxon>Bradyrhizobium</taxon>
    </lineage>
</organism>
<feature type="signal peptide" evidence="2">
    <location>
        <begin position="1"/>
        <end position="22"/>
    </location>
</feature>
<evidence type="ECO:0008006" key="5">
    <source>
        <dbReference type="Google" id="ProtNLM"/>
    </source>
</evidence>
<accession>A0A975RXA8</accession>
<evidence type="ECO:0000256" key="1">
    <source>
        <dbReference type="SAM" id="Phobius"/>
    </source>
</evidence>
<evidence type="ECO:0000256" key="2">
    <source>
        <dbReference type="SAM" id="SignalP"/>
    </source>
</evidence>
<keyword evidence="1" id="KW-0812">Transmembrane</keyword>
<keyword evidence="1" id="KW-0472">Membrane</keyword>
<reference evidence="3 4" key="1">
    <citation type="submission" date="2021-06" db="EMBL/GenBank/DDBJ databases">
        <title>Bradyrhizobium sp. S2-11-4 Genome sequencing.</title>
        <authorList>
            <person name="Jin L."/>
        </authorList>
    </citation>
    <scope>NUCLEOTIDE SEQUENCE [LARGE SCALE GENOMIC DNA]</scope>
    <source>
        <strain evidence="3 4">S2-11-4</strain>
    </source>
</reference>
<gene>
    <name evidence="3" type="ORF">KMZ93_25065</name>
</gene>
<proteinExistence type="predicted"/>
<keyword evidence="2" id="KW-0732">Signal</keyword>
<dbReference type="AlphaFoldDB" id="A0A975RXA8"/>
<protein>
    <recommendedName>
        <fullName evidence="5">Lectin-like protein BA14k</fullName>
    </recommendedName>
</protein>
<keyword evidence="4" id="KW-1185">Reference proteome</keyword>
<name>A0A975RXA8_9BRAD</name>
<dbReference type="EMBL" id="CP076136">
    <property type="protein sequence ID" value="QWG23174.1"/>
    <property type="molecule type" value="Genomic_DNA"/>
</dbReference>
<feature type="chain" id="PRO_5037478579" description="Lectin-like protein BA14k" evidence="2">
    <location>
        <begin position="23"/>
        <end position="87"/>
    </location>
</feature>
<dbReference type="Proteomes" id="UP000676951">
    <property type="component" value="Chromosome"/>
</dbReference>
<sequence length="87" mass="9144">MSIKTKIAALALATLAVTGSMASTTTQAEAKHLGWGIGAGPLGAAVVGSAIAASSNGYYYDGYRRCGWVRQFDVYGNYMGRVRTCNF</sequence>
<keyword evidence="1" id="KW-1133">Transmembrane helix</keyword>
<feature type="transmembrane region" description="Helical" evidence="1">
    <location>
        <begin position="40"/>
        <end position="60"/>
    </location>
</feature>